<dbReference type="AlphaFoldDB" id="A0A2G9Z9J9"/>
<proteinExistence type="predicted"/>
<accession>A0A2G9Z9J9</accession>
<evidence type="ECO:0000313" key="2">
    <source>
        <dbReference type="Proteomes" id="UP000228812"/>
    </source>
</evidence>
<gene>
    <name evidence="1" type="ORF">COX26_01925</name>
</gene>
<comment type="caution">
    <text evidence="1">The sequence shown here is derived from an EMBL/GenBank/DDBJ whole genome shotgun (WGS) entry which is preliminary data.</text>
</comment>
<dbReference type="EMBL" id="PCRZ01000033">
    <property type="protein sequence ID" value="PIP29842.1"/>
    <property type="molecule type" value="Genomic_DNA"/>
</dbReference>
<protein>
    <submittedName>
        <fullName evidence="1">Uncharacterized protein</fullName>
    </submittedName>
</protein>
<evidence type="ECO:0000313" key="1">
    <source>
        <dbReference type="EMBL" id="PIP29842.1"/>
    </source>
</evidence>
<dbReference type="Proteomes" id="UP000228812">
    <property type="component" value="Unassembled WGS sequence"/>
</dbReference>
<organism evidence="1 2">
    <name type="scientific">Candidatus Jorgensenbacteria bacterium CG23_combo_of_CG06-09_8_20_14_all_54_14</name>
    <dbReference type="NCBI Taxonomy" id="1974595"/>
    <lineage>
        <taxon>Bacteria</taxon>
        <taxon>Candidatus Joergenseniibacteriota</taxon>
    </lineage>
</organism>
<reference evidence="1 2" key="1">
    <citation type="submission" date="2017-09" db="EMBL/GenBank/DDBJ databases">
        <title>Depth-based differentiation of microbial function through sediment-hosted aquifers and enrichment of novel symbionts in the deep terrestrial subsurface.</title>
        <authorList>
            <person name="Probst A.J."/>
            <person name="Ladd B."/>
            <person name="Jarett J.K."/>
            <person name="Geller-Mcgrath D.E."/>
            <person name="Sieber C.M."/>
            <person name="Emerson J.B."/>
            <person name="Anantharaman K."/>
            <person name="Thomas B.C."/>
            <person name="Malmstrom R."/>
            <person name="Stieglmeier M."/>
            <person name="Klingl A."/>
            <person name="Woyke T."/>
            <person name="Ryan C.M."/>
            <person name="Banfield J.F."/>
        </authorList>
    </citation>
    <scope>NUCLEOTIDE SEQUENCE [LARGE SCALE GENOMIC DNA]</scope>
    <source>
        <strain evidence="1">CG23_combo_of_CG06-09_8_20_14_all_54_14</strain>
    </source>
</reference>
<sequence>MSRSTKKAVYGAFYLILFALVLWGGFRAFVPGQSCSDGVMNQGEKSVDCGGPCTPCAVQAEALRPGEVQVFSTEGGRTVFLSQVINPNAAYAAASFSYSFAMTDSAGRALGSTPRKTDRIHASERRYLFESEVPVPFPSAGRVALALSGVEWRQASELPRAELSALRIATDVSADGIRVLGEVENRSPFGAREVKIVALLFDRFGGPLFAAQTVLDKVAGGETQTFPPIKFPSDEPLTRLADPSATEVFVSGL</sequence>
<name>A0A2G9Z9J9_9BACT</name>